<proteinExistence type="predicted"/>
<dbReference type="EMBL" id="KN880807">
    <property type="protein sequence ID" value="KIY62233.1"/>
    <property type="molecule type" value="Genomic_DNA"/>
</dbReference>
<dbReference type="OrthoDB" id="3238562at2759"/>
<reference evidence="2 3" key="1">
    <citation type="journal article" date="2015" name="Fungal Genet. Biol.">
        <title>Evolution of novel wood decay mechanisms in Agaricales revealed by the genome sequences of Fistulina hepatica and Cylindrobasidium torrendii.</title>
        <authorList>
            <person name="Floudas D."/>
            <person name="Held B.W."/>
            <person name="Riley R."/>
            <person name="Nagy L.G."/>
            <person name="Koehler G."/>
            <person name="Ransdell A.S."/>
            <person name="Younus H."/>
            <person name="Chow J."/>
            <person name="Chiniquy J."/>
            <person name="Lipzen A."/>
            <person name="Tritt A."/>
            <person name="Sun H."/>
            <person name="Haridas S."/>
            <person name="LaButti K."/>
            <person name="Ohm R.A."/>
            <person name="Kues U."/>
            <person name="Blanchette R.A."/>
            <person name="Grigoriev I.V."/>
            <person name="Minto R.E."/>
            <person name="Hibbett D.S."/>
        </authorList>
    </citation>
    <scope>NUCLEOTIDE SEQUENCE [LARGE SCALE GENOMIC DNA]</scope>
    <source>
        <strain evidence="2 3">FP15055 ss-10</strain>
    </source>
</reference>
<sequence>MWSQKGKNFDLTSVLVSRTATRSRSRSASSTSNVYVVDMSYGIHLYEVRANEEATEQWDISGRRSGGAGLSPDGRFMACWSLCSNIYIYDLEQKQCVRAIDVPQIVNDYDNVELYVQYIHGGRDLVVGSNHGRPCIINLSEETVVEELLHCAANALVPYVVYASYKGMDIIITADTGRGEETKVKMWRRGKEQWSASGAVQSLVGWVNNGLHALWALLVRITLLLLFIMAAITLSHMYSTFSESRNGLGYGLVNGARTGLATVGRSLSDRYTLADDGRLGLRGDNGNLKIIFNSIVNQAREDQLPPNYGAAADKSTTFAKSEAVDSTANVPEGTHVSVPLSTGYRQERVAFEGGTERDDTQAAEESYSSPSETEAAAQGWGFAGFARFAAGVREGMRG</sequence>
<dbReference type="SUPFAM" id="SSF101908">
    <property type="entry name" value="Putative isomerase YbhE"/>
    <property type="match status" value="1"/>
</dbReference>
<organism evidence="2 3">
    <name type="scientific">Cylindrobasidium torrendii FP15055 ss-10</name>
    <dbReference type="NCBI Taxonomy" id="1314674"/>
    <lineage>
        <taxon>Eukaryota</taxon>
        <taxon>Fungi</taxon>
        <taxon>Dikarya</taxon>
        <taxon>Basidiomycota</taxon>
        <taxon>Agaricomycotina</taxon>
        <taxon>Agaricomycetes</taxon>
        <taxon>Agaricomycetidae</taxon>
        <taxon>Agaricales</taxon>
        <taxon>Marasmiineae</taxon>
        <taxon>Physalacriaceae</taxon>
        <taxon>Cylindrobasidium</taxon>
    </lineage>
</organism>
<evidence type="ECO:0000313" key="2">
    <source>
        <dbReference type="EMBL" id="KIY62233.1"/>
    </source>
</evidence>
<evidence type="ECO:0000313" key="3">
    <source>
        <dbReference type="Proteomes" id="UP000054007"/>
    </source>
</evidence>
<dbReference type="AlphaFoldDB" id="A0A0D7AV43"/>
<keyword evidence="1" id="KW-1133">Transmembrane helix</keyword>
<evidence type="ECO:0000256" key="1">
    <source>
        <dbReference type="SAM" id="Phobius"/>
    </source>
</evidence>
<keyword evidence="3" id="KW-1185">Reference proteome</keyword>
<accession>A0A0D7AV43</accession>
<keyword evidence="1" id="KW-0472">Membrane</keyword>
<name>A0A0D7AV43_9AGAR</name>
<dbReference type="InterPro" id="IPR015943">
    <property type="entry name" value="WD40/YVTN_repeat-like_dom_sf"/>
</dbReference>
<protein>
    <submittedName>
        <fullName evidence="2">Uncharacterized protein</fullName>
    </submittedName>
</protein>
<gene>
    <name evidence="2" type="ORF">CYLTODRAFT_427060</name>
</gene>
<dbReference type="Gene3D" id="2.130.10.10">
    <property type="entry name" value="YVTN repeat-like/Quinoprotein amine dehydrogenase"/>
    <property type="match status" value="1"/>
</dbReference>
<feature type="transmembrane region" description="Helical" evidence="1">
    <location>
        <begin position="213"/>
        <end position="235"/>
    </location>
</feature>
<dbReference type="Proteomes" id="UP000054007">
    <property type="component" value="Unassembled WGS sequence"/>
</dbReference>
<keyword evidence="1" id="KW-0812">Transmembrane</keyword>